<protein>
    <submittedName>
        <fullName evidence="1">Uncharacterized protein</fullName>
    </submittedName>
</protein>
<name>A0A3B0LXD3_9GAMM</name>
<accession>A0A3B0LXD3</accession>
<organism evidence="1">
    <name type="scientific">Arsenophonus endosymbiont of Trialeurodes vaporariorum</name>
    <dbReference type="NCBI Taxonomy" id="235567"/>
    <lineage>
        <taxon>Bacteria</taxon>
        <taxon>Pseudomonadati</taxon>
        <taxon>Pseudomonadota</taxon>
        <taxon>Gammaproteobacteria</taxon>
        <taxon>Enterobacterales</taxon>
        <taxon>Morganellaceae</taxon>
        <taxon>Arsenophonus</taxon>
    </lineage>
</organism>
<sequence>MKKDLLIDEQNTPQSMDYDEREKLKFFAYECERERDIESLARVLSMMTYWFRQDEKISFTEYASHFIASKKGLKTFGASTKRMQDKWKLTGKCLIESGHYYYKKR</sequence>
<gene>
    <name evidence="1" type="ORF">ARTV_1012</name>
</gene>
<evidence type="ECO:0000313" key="1">
    <source>
        <dbReference type="EMBL" id="SSW95265.1"/>
    </source>
</evidence>
<reference evidence="1" key="1">
    <citation type="submission" date="2018-04" db="EMBL/GenBank/DDBJ databases">
        <authorList>
            <person name="Go L.Y."/>
            <person name="Mitchell J.A."/>
        </authorList>
    </citation>
    <scope>NUCLEOTIDE SEQUENCE</scope>
    <source>
        <strain evidence="1">ARTV</strain>
    </source>
</reference>
<dbReference type="AlphaFoldDB" id="A0A3B0LXD3"/>
<dbReference type="EMBL" id="UFQR01000003">
    <property type="protein sequence ID" value="SSW95265.1"/>
    <property type="molecule type" value="Genomic_DNA"/>
</dbReference>
<proteinExistence type="predicted"/>